<dbReference type="AlphaFoldDB" id="A0A6N2X3S4"/>
<name>A0A6N2X3S4_CLOIN</name>
<proteinExistence type="predicted"/>
<dbReference type="EMBL" id="CACRTE010000038">
    <property type="protein sequence ID" value="VYT48781.1"/>
    <property type="molecule type" value="Genomic_DNA"/>
</dbReference>
<evidence type="ECO:0000313" key="1">
    <source>
        <dbReference type="EMBL" id="VYT48781.1"/>
    </source>
</evidence>
<protein>
    <submittedName>
        <fullName evidence="1">Uncharacterized protein</fullName>
    </submittedName>
</protein>
<organism evidence="1">
    <name type="scientific">Clostridium innocuum</name>
    <dbReference type="NCBI Taxonomy" id="1522"/>
    <lineage>
        <taxon>Bacteria</taxon>
        <taxon>Bacillati</taxon>
        <taxon>Bacillota</taxon>
        <taxon>Clostridia</taxon>
        <taxon>Eubacteriales</taxon>
        <taxon>Clostridiaceae</taxon>
        <taxon>Clostridium</taxon>
    </lineage>
</organism>
<sequence length="29" mass="3268">MLTCGENEGLNRMVQQRGSIKKYISGIIK</sequence>
<reference evidence="1" key="1">
    <citation type="submission" date="2019-11" db="EMBL/GenBank/DDBJ databases">
        <authorList>
            <person name="Feng L."/>
        </authorList>
    </citation>
    <scope>NUCLEOTIDE SEQUENCE</scope>
    <source>
        <strain evidence="1">CinnocuumLFYP12</strain>
    </source>
</reference>
<accession>A0A6N2X3S4</accession>
<gene>
    <name evidence="1" type="ORF">CILFYP12_03852</name>
</gene>